<name>A0ABR2Q4D9_9ROSI</name>
<dbReference type="EMBL" id="JBBPBN010000046">
    <property type="protein sequence ID" value="KAK8995419.1"/>
    <property type="molecule type" value="Genomic_DNA"/>
</dbReference>
<reference evidence="2 3" key="1">
    <citation type="journal article" date="2024" name="G3 (Bethesda)">
        <title>Genome assembly of Hibiscus sabdariffa L. provides insights into metabolisms of medicinal natural products.</title>
        <authorList>
            <person name="Kim T."/>
        </authorList>
    </citation>
    <scope>NUCLEOTIDE SEQUENCE [LARGE SCALE GENOMIC DNA]</scope>
    <source>
        <strain evidence="2">TK-2024</strain>
        <tissue evidence="2">Old leaves</tissue>
    </source>
</reference>
<protein>
    <submittedName>
        <fullName evidence="2">Uncharacterized protein</fullName>
    </submittedName>
</protein>
<dbReference type="Proteomes" id="UP001396334">
    <property type="component" value="Unassembled WGS sequence"/>
</dbReference>
<feature type="region of interest" description="Disordered" evidence="1">
    <location>
        <begin position="15"/>
        <end position="35"/>
    </location>
</feature>
<accession>A0ABR2Q4D9</accession>
<feature type="compositionally biased region" description="Polar residues" evidence="1">
    <location>
        <begin position="182"/>
        <end position="200"/>
    </location>
</feature>
<proteinExistence type="predicted"/>
<evidence type="ECO:0000313" key="3">
    <source>
        <dbReference type="Proteomes" id="UP001396334"/>
    </source>
</evidence>
<gene>
    <name evidence="2" type="ORF">V6N11_069851</name>
</gene>
<feature type="region of interest" description="Disordered" evidence="1">
    <location>
        <begin position="77"/>
        <end position="146"/>
    </location>
</feature>
<keyword evidence="3" id="KW-1185">Reference proteome</keyword>
<organism evidence="2 3">
    <name type="scientific">Hibiscus sabdariffa</name>
    <name type="common">roselle</name>
    <dbReference type="NCBI Taxonomy" id="183260"/>
    <lineage>
        <taxon>Eukaryota</taxon>
        <taxon>Viridiplantae</taxon>
        <taxon>Streptophyta</taxon>
        <taxon>Embryophyta</taxon>
        <taxon>Tracheophyta</taxon>
        <taxon>Spermatophyta</taxon>
        <taxon>Magnoliopsida</taxon>
        <taxon>eudicotyledons</taxon>
        <taxon>Gunneridae</taxon>
        <taxon>Pentapetalae</taxon>
        <taxon>rosids</taxon>
        <taxon>malvids</taxon>
        <taxon>Malvales</taxon>
        <taxon>Malvaceae</taxon>
        <taxon>Malvoideae</taxon>
        <taxon>Hibiscus</taxon>
    </lineage>
</organism>
<evidence type="ECO:0000313" key="2">
    <source>
        <dbReference type="EMBL" id="KAK8995419.1"/>
    </source>
</evidence>
<feature type="compositionally biased region" description="Low complexity" evidence="1">
    <location>
        <begin position="132"/>
        <end position="141"/>
    </location>
</feature>
<feature type="region of interest" description="Disordered" evidence="1">
    <location>
        <begin position="174"/>
        <end position="200"/>
    </location>
</feature>
<sequence length="200" mass="21593">METYTALLAKGWKGFKSLGHHGNPSGRPPEPVTDLGLPLILERPASPLALEEQQLAKKSKGDEARVVSSGLSIDEICIDTDVSPDGPQDRTPNDPQSGLGKETYASMAAKGHPRSGNKDDETGMETEEYGHSMESYASSSSPMDAPRLETIQPIQPLALIGRDSNLYGSWMIASSHRRRNPKATNLELSNGVERNQPQGS</sequence>
<evidence type="ECO:0000256" key="1">
    <source>
        <dbReference type="SAM" id="MobiDB-lite"/>
    </source>
</evidence>
<comment type="caution">
    <text evidence="2">The sequence shown here is derived from an EMBL/GenBank/DDBJ whole genome shotgun (WGS) entry which is preliminary data.</text>
</comment>